<protein>
    <submittedName>
        <fullName evidence="1">Uncharacterized protein</fullName>
    </submittedName>
</protein>
<comment type="caution">
    <text evidence="1">The sequence shown here is derived from an EMBL/GenBank/DDBJ whole genome shotgun (WGS) entry which is preliminary data.</text>
</comment>
<keyword evidence="2" id="KW-1185">Reference proteome</keyword>
<gene>
    <name evidence="1" type="ORF">WJX81_001993</name>
</gene>
<organism evidence="1 2">
    <name type="scientific">Elliptochloris bilobata</name>
    <dbReference type="NCBI Taxonomy" id="381761"/>
    <lineage>
        <taxon>Eukaryota</taxon>
        <taxon>Viridiplantae</taxon>
        <taxon>Chlorophyta</taxon>
        <taxon>core chlorophytes</taxon>
        <taxon>Trebouxiophyceae</taxon>
        <taxon>Trebouxiophyceae incertae sedis</taxon>
        <taxon>Elliptochloris clade</taxon>
        <taxon>Elliptochloris</taxon>
    </lineage>
</organism>
<dbReference type="Proteomes" id="UP001445335">
    <property type="component" value="Unassembled WGS sequence"/>
</dbReference>
<dbReference type="EMBL" id="JALJOU010000089">
    <property type="protein sequence ID" value="KAK9822229.1"/>
    <property type="molecule type" value="Genomic_DNA"/>
</dbReference>
<name>A0AAW1QL92_9CHLO</name>
<dbReference type="AlphaFoldDB" id="A0AAW1QL92"/>
<proteinExistence type="predicted"/>
<evidence type="ECO:0000313" key="1">
    <source>
        <dbReference type="EMBL" id="KAK9822229.1"/>
    </source>
</evidence>
<accession>A0AAW1QL92</accession>
<evidence type="ECO:0000313" key="2">
    <source>
        <dbReference type="Proteomes" id="UP001445335"/>
    </source>
</evidence>
<sequence>MKQPASKDRPAIIRPGKACMAYIVRKSVVLFLARCLAYPGLHRHLELLKADALDADSFASAPAGGIIFALFYAQGDRGTEGFDSHQLARPDFNFVPALRRSNPGCSIAVLTDQAT</sequence>
<reference evidence="1 2" key="1">
    <citation type="journal article" date="2024" name="Nat. Commun.">
        <title>Phylogenomics reveals the evolutionary origins of lichenization in chlorophyte algae.</title>
        <authorList>
            <person name="Puginier C."/>
            <person name="Libourel C."/>
            <person name="Otte J."/>
            <person name="Skaloud P."/>
            <person name="Haon M."/>
            <person name="Grisel S."/>
            <person name="Petersen M."/>
            <person name="Berrin J.G."/>
            <person name="Delaux P.M."/>
            <person name="Dal Grande F."/>
            <person name="Keller J."/>
        </authorList>
    </citation>
    <scope>NUCLEOTIDE SEQUENCE [LARGE SCALE GENOMIC DNA]</scope>
    <source>
        <strain evidence="1 2">SAG 245.80</strain>
    </source>
</reference>